<keyword evidence="1" id="KW-1133">Transmembrane helix</keyword>
<keyword evidence="1" id="KW-0472">Membrane</keyword>
<gene>
    <name evidence="2" type="primary">C5</name>
</gene>
<reference evidence="2" key="1">
    <citation type="submission" date="2018-07" db="EMBL/GenBank/DDBJ databases">
        <title>Identification of complete monopartite begomovirus complex infecting sunflower in Pakistan.</title>
        <authorList>
            <person name="Ali S.N."/>
            <person name="Iqbal Z."/>
            <person name="Sattar M.N."/>
            <person name="Shafiq M."/>
            <person name="Hussain M.F."/>
            <person name="Khurshid M."/>
        </authorList>
    </citation>
    <scope>NUCLEOTIDE SEQUENCE</scope>
    <source>
        <strain evidence="2">Od1</strain>
    </source>
</reference>
<keyword evidence="1" id="KW-0812">Transmembrane</keyword>
<proteinExistence type="predicted"/>
<sequence length="130" mass="14573">MFSSIHILPTKYNDFTQKRFPTRWVSPIPLVTSERQITLPICPISFFASKDCTLHGPSHPLGTSGLLYILYSLGFLYMGLFAHIRDFVTRTVGAAARHAYGLSKFSRRRTFDAGVEMTISAGRFDIIPGT</sequence>
<evidence type="ECO:0000313" key="2">
    <source>
        <dbReference type="EMBL" id="QBM00969.1"/>
    </source>
</evidence>
<organism evidence="2">
    <name type="scientific">Mesta yellow vein mosaic virus</name>
    <dbReference type="NCBI Taxonomy" id="360579"/>
    <lineage>
        <taxon>Viruses</taxon>
        <taxon>Monodnaviria</taxon>
        <taxon>Shotokuvirae</taxon>
        <taxon>Cressdnaviricota</taxon>
        <taxon>Repensiviricetes</taxon>
        <taxon>Geplafuvirales</taxon>
        <taxon>Geminiviridae</taxon>
        <taxon>Begomovirus</taxon>
    </lineage>
</organism>
<accession>A0A482D411</accession>
<evidence type="ECO:0000256" key="1">
    <source>
        <dbReference type="SAM" id="Phobius"/>
    </source>
</evidence>
<dbReference type="EMBL" id="MH628534">
    <property type="protein sequence ID" value="QBM00969.1"/>
    <property type="molecule type" value="Genomic_DNA"/>
</dbReference>
<feature type="transmembrane region" description="Helical" evidence="1">
    <location>
        <begin position="65"/>
        <end position="84"/>
    </location>
</feature>
<protein>
    <submittedName>
        <fullName evidence="2">C5</fullName>
    </submittedName>
</protein>
<name>A0A482D411_9GEMI</name>